<sequence>MGRVSDDTAPAPPTSAELDAEGKRLLAFYTGAVDPRGGFGWMDDDGVPDPSQPLHLWINARMTHVYGLAHLLGVDGADALCDRGFAALDGLLRDTEHGGWWPQVDGSGESVLDEKHAYDHVFVLLAASTAVQAQRPGAQQLLADAIEVVERYFWDEEAGVVVDVWDGAWQTLDPYRGANANMHAVEAFTAAADATGDDVWLHRAARIADRLINGEARNHGWRLPEHFDTAWAPDLDYAKDNPGDQFRPYGATIGHSLEWARLLLQLDAALAAGPDGEPGWMVQAAQALFERAVADGWSVDGAPGLVYTVDWDGAPVVRERMHWVVAEGIGAAAALYQATGDPSYQQWFGRWWAYVQEFLISAAGSWQHELDAQNRPAATVWPGKPDAYHAVQATLVPRLPLAPAMAAALARGWRT</sequence>
<dbReference type="EMBL" id="JBHSRD010000003">
    <property type="protein sequence ID" value="MFC6006945.1"/>
    <property type="molecule type" value="Genomic_DNA"/>
</dbReference>
<dbReference type="InterPro" id="IPR008928">
    <property type="entry name" value="6-hairpin_glycosidase_sf"/>
</dbReference>
<evidence type="ECO:0000313" key="3">
    <source>
        <dbReference type="EMBL" id="MFC6006945.1"/>
    </source>
</evidence>
<proteinExistence type="inferred from homology"/>
<dbReference type="PANTHER" id="PTHR15108">
    <property type="entry name" value="N-ACYLGLUCOSAMINE-2-EPIMERASE"/>
    <property type="match status" value="1"/>
</dbReference>
<reference evidence="4" key="1">
    <citation type="journal article" date="2019" name="Int. J. Syst. Evol. Microbiol.">
        <title>The Global Catalogue of Microorganisms (GCM) 10K type strain sequencing project: providing services to taxonomists for standard genome sequencing and annotation.</title>
        <authorList>
            <consortium name="The Broad Institute Genomics Platform"/>
            <consortium name="The Broad Institute Genome Sequencing Center for Infectious Disease"/>
            <person name="Wu L."/>
            <person name="Ma J."/>
        </authorList>
    </citation>
    <scope>NUCLEOTIDE SEQUENCE [LARGE SCALE GENOMIC DNA]</scope>
    <source>
        <strain evidence="4">KACC 14249</strain>
    </source>
</reference>
<evidence type="ECO:0000313" key="4">
    <source>
        <dbReference type="Proteomes" id="UP001596189"/>
    </source>
</evidence>
<dbReference type="Proteomes" id="UP001596189">
    <property type="component" value="Unassembled WGS sequence"/>
</dbReference>
<comment type="caution">
    <text evidence="3">The sequence shown here is derived from an EMBL/GenBank/DDBJ whole genome shotgun (WGS) entry which is preliminary data.</text>
</comment>
<keyword evidence="4" id="KW-1185">Reference proteome</keyword>
<evidence type="ECO:0000256" key="1">
    <source>
        <dbReference type="ARBA" id="ARBA00008558"/>
    </source>
</evidence>
<name>A0ABW1JD57_9ACTN</name>
<dbReference type="Pfam" id="PF07221">
    <property type="entry name" value="GlcNAc_2-epim"/>
    <property type="match status" value="1"/>
</dbReference>
<accession>A0ABW1JD57</accession>
<dbReference type="RefSeq" id="WP_378226995.1">
    <property type="nucleotide sequence ID" value="NZ_BAABFP010000008.1"/>
</dbReference>
<keyword evidence="2" id="KW-0413">Isomerase</keyword>
<dbReference type="InterPro" id="IPR010819">
    <property type="entry name" value="AGE/CE"/>
</dbReference>
<organism evidence="3 4">
    <name type="scientific">Angustibacter luteus</name>
    <dbReference type="NCBI Taxonomy" id="658456"/>
    <lineage>
        <taxon>Bacteria</taxon>
        <taxon>Bacillati</taxon>
        <taxon>Actinomycetota</taxon>
        <taxon>Actinomycetes</taxon>
        <taxon>Kineosporiales</taxon>
        <taxon>Kineosporiaceae</taxon>
    </lineage>
</organism>
<dbReference type="SUPFAM" id="SSF48208">
    <property type="entry name" value="Six-hairpin glycosidases"/>
    <property type="match status" value="1"/>
</dbReference>
<comment type="similarity">
    <text evidence="1">Belongs to the N-acylglucosamine 2-epimerase family.</text>
</comment>
<evidence type="ECO:0000256" key="2">
    <source>
        <dbReference type="ARBA" id="ARBA00023235"/>
    </source>
</evidence>
<dbReference type="Gene3D" id="1.50.10.10">
    <property type="match status" value="1"/>
</dbReference>
<dbReference type="InterPro" id="IPR012341">
    <property type="entry name" value="6hp_glycosidase-like_sf"/>
</dbReference>
<protein>
    <submittedName>
        <fullName evidence="3">AGE family epimerase/isomerase</fullName>
    </submittedName>
</protein>
<gene>
    <name evidence="3" type="ORF">ACFQDO_07360</name>
</gene>